<gene>
    <name evidence="2" type="ORF">ASPCADRAFT_2904</name>
</gene>
<organism evidence="2 3">
    <name type="scientific">Aspergillus carbonarius (strain ITEM 5010)</name>
    <dbReference type="NCBI Taxonomy" id="602072"/>
    <lineage>
        <taxon>Eukaryota</taxon>
        <taxon>Fungi</taxon>
        <taxon>Dikarya</taxon>
        <taxon>Ascomycota</taxon>
        <taxon>Pezizomycotina</taxon>
        <taxon>Eurotiomycetes</taxon>
        <taxon>Eurotiomycetidae</taxon>
        <taxon>Eurotiales</taxon>
        <taxon>Aspergillaceae</taxon>
        <taxon>Aspergillus</taxon>
        <taxon>Aspergillus subgen. Circumdati</taxon>
    </lineage>
</organism>
<feature type="region of interest" description="Disordered" evidence="1">
    <location>
        <begin position="539"/>
        <end position="563"/>
    </location>
</feature>
<sequence length="784" mass="86021">MAFFLICPRFRRYWKPSESDTGRSYQLNPARPSPDGDPEGISSTREDAHPSHHRGSSGLSDRLRRRFSREAKDLRVKPRAQRKSGSPGFPFSSKLANTSKGVITPDDIGSSLMSERGYDSDAQFISTPRQISHTRDHPTNTRIVQETVSPLRQEIERQESYEQGHSLESEVMANARADRAVMEETQPNFRSRNQTSWATQSSGSSAFRADDGSRRARVARPQRGVGGSPVQSKRNGPVHPQQGYRPPLRMATPDPGIPRHGSGYSSPVSPVPFPYTTSADSLVGPSQISVRKRRRQPPTGTMSDNCSIHLGDMNIPTMLASCSTSPRILSPKHSFDENRWASNAGTWNVPQPSYDSSGGAPGNALFSHTTGPRFRRAPVDQSSSCYSPKTSLSSTGIPSDTTNKRTHQPTTKELVAEPIAGFNCSPGSFLVDSHHTPVADNYDTNKVESQKSKFTERFEQDRSMTSLGHGPRDADTELASPRKVSVGWMSGGRRLGYGYTMVPANDRIDEPPGSHDPGESGIPEIAAISAGSLGDLSRRVESGATEQTRKTSPRTGDPSFDISSIMNRMRLRSLSSAFSEAGSDPIKFSLLEKLRRKKDQGDAVTDSDIKNPWDFCSWVDPNQPVSGQSSPQKSSSVSTKSAEGQSVGRWATLRRTGSLLTKGRSVSAITRGLEAKVITRMTTPAGRYPVARRKEGRMLKFKVLDRKNQARSADDNVPIVPIEQSHGNADSGECQDEQVSREQTIDAGAEMTERDRHHLSDKTGSDAITDDWKSTYQDCQEMLG</sequence>
<feature type="region of interest" description="Disordered" evidence="1">
    <location>
        <begin position="620"/>
        <end position="648"/>
    </location>
</feature>
<feature type="compositionally biased region" description="Basic and acidic residues" evidence="1">
    <location>
        <begin position="751"/>
        <end position="764"/>
    </location>
</feature>
<dbReference type="Proteomes" id="UP000188318">
    <property type="component" value="Unassembled WGS sequence"/>
</dbReference>
<feature type="region of interest" description="Disordered" evidence="1">
    <location>
        <begin position="351"/>
        <end position="410"/>
    </location>
</feature>
<evidence type="ECO:0000313" key="3">
    <source>
        <dbReference type="Proteomes" id="UP000188318"/>
    </source>
</evidence>
<feature type="region of interest" description="Disordered" evidence="1">
    <location>
        <begin position="186"/>
        <end position="307"/>
    </location>
</feature>
<evidence type="ECO:0000256" key="1">
    <source>
        <dbReference type="SAM" id="MobiDB-lite"/>
    </source>
</evidence>
<evidence type="ECO:0000313" key="2">
    <source>
        <dbReference type="EMBL" id="OOF97836.1"/>
    </source>
</evidence>
<feature type="compositionally biased region" description="Low complexity" evidence="1">
    <location>
        <begin position="261"/>
        <end position="278"/>
    </location>
</feature>
<name>A0A1R3RTK8_ASPC5</name>
<feature type="region of interest" description="Disordered" evidence="1">
    <location>
        <begin position="722"/>
        <end position="772"/>
    </location>
</feature>
<keyword evidence="3" id="KW-1185">Reference proteome</keyword>
<reference evidence="3" key="1">
    <citation type="journal article" date="2017" name="Genome Biol.">
        <title>Comparative genomics reveals high biological diversity and specific adaptations in the industrially and medically important fungal genus Aspergillus.</title>
        <authorList>
            <person name="de Vries R.P."/>
            <person name="Riley R."/>
            <person name="Wiebenga A."/>
            <person name="Aguilar-Osorio G."/>
            <person name="Amillis S."/>
            <person name="Uchima C.A."/>
            <person name="Anderluh G."/>
            <person name="Asadollahi M."/>
            <person name="Askin M."/>
            <person name="Barry K."/>
            <person name="Battaglia E."/>
            <person name="Bayram O."/>
            <person name="Benocci T."/>
            <person name="Braus-Stromeyer S.A."/>
            <person name="Caldana C."/>
            <person name="Canovas D."/>
            <person name="Cerqueira G.C."/>
            <person name="Chen F."/>
            <person name="Chen W."/>
            <person name="Choi C."/>
            <person name="Clum A."/>
            <person name="Dos Santos R.A."/>
            <person name="Damasio A.R."/>
            <person name="Diallinas G."/>
            <person name="Emri T."/>
            <person name="Fekete E."/>
            <person name="Flipphi M."/>
            <person name="Freyberg S."/>
            <person name="Gallo A."/>
            <person name="Gournas C."/>
            <person name="Habgood R."/>
            <person name="Hainaut M."/>
            <person name="Harispe M.L."/>
            <person name="Henrissat B."/>
            <person name="Hilden K.S."/>
            <person name="Hope R."/>
            <person name="Hossain A."/>
            <person name="Karabika E."/>
            <person name="Karaffa L."/>
            <person name="Karanyi Z."/>
            <person name="Krasevec N."/>
            <person name="Kuo A."/>
            <person name="Kusch H."/>
            <person name="LaButti K."/>
            <person name="Lagendijk E.L."/>
            <person name="Lapidus A."/>
            <person name="Levasseur A."/>
            <person name="Lindquist E."/>
            <person name="Lipzen A."/>
            <person name="Logrieco A.F."/>
            <person name="MacCabe A."/>
            <person name="Maekelae M.R."/>
            <person name="Malavazi I."/>
            <person name="Melin P."/>
            <person name="Meyer V."/>
            <person name="Mielnichuk N."/>
            <person name="Miskei M."/>
            <person name="Molnar A.P."/>
            <person name="Mule G."/>
            <person name="Ngan C.Y."/>
            <person name="Orejas M."/>
            <person name="Orosz E."/>
            <person name="Ouedraogo J.P."/>
            <person name="Overkamp K.M."/>
            <person name="Park H.-S."/>
            <person name="Perrone G."/>
            <person name="Piumi F."/>
            <person name="Punt P.J."/>
            <person name="Ram A.F."/>
            <person name="Ramon A."/>
            <person name="Rauscher S."/>
            <person name="Record E."/>
            <person name="Riano-Pachon D.M."/>
            <person name="Robert V."/>
            <person name="Roehrig J."/>
            <person name="Ruller R."/>
            <person name="Salamov A."/>
            <person name="Salih N.S."/>
            <person name="Samson R.A."/>
            <person name="Sandor E."/>
            <person name="Sanguinetti M."/>
            <person name="Schuetze T."/>
            <person name="Sepcic K."/>
            <person name="Shelest E."/>
            <person name="Sherlock G."/>
            <person name="Sophianopoulou V."/>
            <person name="Squina F.M."/>
            <person name="Sun H."/>
            <person name="Susca A."/>
            <person name="Todd R.B."/>
            <person name="Tsang A."/>
            <person name="Unkles S.E."/>
            <person name="van de Wiele N."/>
            <person name="van Rossen-Uffink D."/>
            <person name="Oliveira J.V."/>
            <person name="Vesth T.C."/>
            <person name="Visser J."/>
            <person name="Yu J.-H."/>
            <person name="Zhou M."/>
            <person name="Andersen M.R."/>
            <person name="Archer D.B."/>
            <person name="Baker S.E."/>
            <person name="Benoit I."/>
            <person name="Brakhage A.A."/>
            <person name="Braus G.H."/>
            <person name="Fischer R."/>
            <person name="Frisvad J.C."/>
            <person name="Goldman G.H."/>
            <person name="Houbraken J."/>
            <person name="Oakley B."/>
            <person name="Pocsi I."/>
            <person name="Scazzocchio C."/>
            <person name="Seiboth B."/>
            <person name="vanKuyk P.A."/>
            <person name="Wortman J."/>
            <person name="Dyer P.S."/>
            <person name="Grigoriev I.V."/>
        </authorList>
    </citation>
    <scope>NUCLEOTIDE SEQUENCE [LARGE SCALE GENOMIC DNA]</scope>
    <source>
        <strain evidence="3">ITEM 5010</strain>
    </source>
</reference>
<proteinExistence type="predicted"/>
<feature type="region of interest" description="Disordered" evidence="1">
    <location>
        <begin position="17"/>
        <end position="114"/>
    </location>
</feature>
<feature type="compositionally biased region" description="Low complexity" evidence="1">
    <location>
        <begin position="624"/>
        <end position="641"/>
    </location>
</feature>
<protein>
    <submittedName>
        <fullName evidence="2">Uncharacterized protein</fullName>
    </submittedName>
</protein>
<feature type="compositionally biased region" description="Polar residues" evidence="1">
    <location>
        <begin position="380"/>
        <end position="401"/>
    </location>
</feature>
<feature type="region of interest" description="Disordered" evidence="1">
    <location>
        <begin position="448"/>
        <end position="477"/>
    </location>
</feature>
<dbReference type="OrthoDB" id="4226789at2759"/>
<feature type="compositionally biased region" description="Basic and acidic residues" evidence="1">
    <location>
        <begin position="448"/>
        <end position="462"/>
    </location>
</feature>
<feature type="compositionally biased region" description="Polar residues" evidence="1">
    <location>
        <begin position="186"/>
        <end position="205"/>
    </location>
</feature>
<dbReference type="EMBL" id="KV907496">
    <property type="protein sequence ID" value="OOF97836.1"/>
    <property type="molecule type" value="Genomic_DNA"/>
</dbReference>
<dbReference type="VEuPathDB" id="FungiDB:ASPCADRAFT_2904"/>
<dbReference type="OMA" id="PRANRYG"/>
<accession>A0A1R3RTK8</accession>
<dbReference type="AlphaFoldDB" id="A0A1R3RTK8"/>